<evidence type="ECO:0000259" key="2">
    <source>
        <dbReference type="Pfam" id="PF14200"/>
    </source>
</evidence>
<feature type="chain" id="PRO_5042250774" description="Ricin B lectin domain-containing protein" evidence="1">
    <location>
        <begin position="19"/>
        <end position="648"/>
    </location>
</feature>
<dbReference type="InterPro" id="IPR000772">
    <property type="entry name" value="Ricin_B_lectin"/>
</dbReference>
<evidence type="ECO:0000313" key="4">
    <source>
        <dbReference type="Proteomes" id="UP000827549"/>
    </source>
</evidence>
<dbReference type="Gene3D" id="2.80.10.50">
    <property type="match status" value="1"/>
</dbReference>
<evidence type="ECO:0000313" key="3">
    <source>
        <dbReference type="EMBL" id="WOO81649.1"/>
    </source>
</evidence>
<gene>
    <name evidence="3" type="ORF">LOC62_03G005172</name>
</gene>
<dbReference type="AlphaFoldDB" id="A0AAF0YBC5"/>
<dbReference type="RefSeq" id="XP_062627681.1">
    <property type="nucleotide sequence ID" value="XM_062771697.1"/>
</dbReference>
<dbReference type="InterPro" id="IPR035992">
    <property type="entry name" value="Ricin_B-like_lectins"/>
</dbReference>
<evidence type="ECO:0000256" key="1">
    <source>
        <dbReference type="SAM" id="SignalP"/>
    </source>
</evidence>
<dbReference type="EMBL" id="CP086716">
    <property type="protein sequence ID" value="WOO81649.1"/>
    <property type="molecule type" value="Genomic_DNA"/>
</dbReference>
<organism evidence="3 4">
    <name type="scientific">Vanrija pseudolonga</name>
    <dbReference type="NCBI Taxonomy" id="143232"/>
    <lineage>
        <taxon>Eukaryota</taxon>
        <taxon>Fungi</taxon>
        <taxon>Dikarya</taxon>
        <taxon>Basidiomycota</taxon>
        <taxon>Agaricomycotina</taxon>
        <taxon>Tremellomycetes</taxon>
        <taxon>Trichosporonales</taxon>
        <taxon>Trichosporonaceae</taxon>
        <taxon>Vanrija</taxon>
    </lineage>
</organism>
<dbReference type="CDD" id="cd00161">
    <property type="entry name" value="beta-trefoil_Ricin-like"/>
    <property type="match status" value="1"/>
</dbReference>
<dbReference type="PROSITE" id="PS50231">
    <property type="entry name" value="RICIN_B_LECTIN"/>
    <property type="match status" value="1"/>
</dbReference>
<sequence length="648" mass="70904">MTTTLALALLATRALASASSSPYTITVGSTGPWADPDDTPAQSFIDSDGTYFFQSSHAEYGPTDERVWQFWSGRDMEQYTFSRDVSEYVDPANPLDTNKDVTWRCNNSPTGKIASYAPYVEPPPGREKHGYPFLEYTQKNYCDLMGVWVDPDTGYWYGLVQSDGASKGWAQSGCPLFAILPDSARPFGPRLADARADNEFTGRPFGDSLHFDRIDYAVSKDGGRTWDIRDGVITSPFPTVRDDNVTFPESTYKWGAGDQRLVVDIASGYFYVNYCSRVIDKGDLRWWVAHYSHYARAPISGKMAPGTWQKWYNGSWSEPGVGGLESTIFPVKSDKDAGYPPPEKEYDPKTPGFAAEQVAKGLTPPTSPLQWMDVSWNAYLGLWVGQPTNPKRRSGKPGPAPQEFYGTDDLTSQKWRLLGDTGDEYLTQSAYRWQLDAVSKTSQTYLGKRFRAYCAFGCSGGRDGEWVDVAIEAAKRPAGPVEQGKVYKIKAGGFALGQGRKAVVASKDAQTGWEFRPTGDGAYNIVNAGTGDALGLVADSPAQRAWGAQLVVRKPDSSVNQQWFVIPNRSHEDNKATGTLRLVNRYSGLVLALSEAFGAETTPHRSWADASGSPVGGGRTPAQQEVVLEEVGVGAGDGEPGQQVVFHA</sequence>
<dbReference type="Pfam" id="PF14200">
    <property type="entry name" value="RicinB_lectin_2"/>
    <property type="match status" value="1"/>
</dbReference>
<dbReference type="GeneID" id="87808402"/>
<protein>
    <recommendedName>
        <fullName evidence="2">Ricin B lectin domain-containing protein</fullName>
    </recommendedName>
</protein>
<name>A0AAF0YBC5_9TREE</name>
<keyword evidence="4" id="KW-1185">Reference proteome</keyword>
<feature type="signal peptide" evidence="1">
    <location>
        <begin position="1"/>
        <end position="18"/>
    </location>
</feature>
<dbReference type="SUPFAM" id="SSF50370">
    <property type="entry name" value="Ricin B-like lectins"/>
    <property type="match status" value="1"/>
</dbReference>
<reference evidence="3" key="1">
    <citation type="submission" date="2023-10" db="EMBL/GenBank/DDBJ databases">
        <authorList>
            <person name="Noh H."/>
        </authorList>
    </citation>
    <scope>NUCLEOTIDE SEQUENCE</scope>
    <source>
        <strain evidence="3">DUCC4014</strain>
    </source>
</reference>
<proteinExistence type="predicted"/>
<feature type="domain" description="Ricin B lectin" evidence="2">
    <location>
        <begin position="513"/>
        <end position="603"/>
    </location>
</feature>
<accession>A0AAF0YBC5</accession>
<keyword evidence="1" id="KW-0732">Signal</keyword>
<dbReference type="Proteomes" id="UP000827549">
    <property type="component" value="Chromosome 3"/>
</dbReference>